<protein>
    <submittedName>
        <fullName evidence="3">Peptidoglycan/xylan/chitin deacetylase (PgdA/CDA1 family)</fullName>
    </submittedName>
</protein>
<evidence type="ECO:0000256" key="1">
    <source>
        <dbReference type="SAM" id="Phobius"/>
    </source>
</evidence>
<dbReference type="RefSeq" id="WP_204497859.1">
    <property type="nucleotide sequence ID" value="NZ_JAFBDR010000003.1"/>
</dbReference>
<comment type="caution">
    <text evidence="3">The sequence shown here is derived from an EMBL/GenBank/DDBJ whole genome shotgun (WGS) entry which is preliminary data.</text>
</comment>
<proteinExistence type="predicted"/>
<reference evidence="3 4" key="1">
    <citation type="submission" date="2021-01" db="EMBL/GenBank/DDBJ databases">
        <title>Genomic Encyclopedia of Type Strains, Phase IV (KMG-IV): sequencing the most valuable type-strain genomes for metagenomic binning, comparative biology and taxonomic classification.</title>
        <authorList>
            <person name="Goeker M."/>
        </authorList>
    </citation>
    <scope>NUCLEOTIDE SEQUENCE [LARGE SCALE GENOMIC DNA]</scope>
    <source>
        <strain evidence="3 4">DSM 23711</strain>
    </source>
</reference>
<dbReference type="InterPro" id="IPR002509">
    <property type="entry name" value="NODB_dom"/>
</dbReference>
<keyword evidence="4" id="KW-1185">Reference proteome</keyword>
<keyword evidence="1" id="KW-1133">Transmembrane helix</keyword>
<dbReference type="InterPro" id="IPR050248">
    <property type="entry name" value="Polysacc_deacetylase_ArnD"/>
</dbReference>
<dbReference type="SUPFAM" id="SSF88713">
    <property type="entry name" value="Glycoside hydrolase/deacetylase"/>
    <property type="match status" value="1"/>
</dbReference>
<organism evidence="3 4">
    <name type="scientific">Aquibacillus albus</name>
    <dbReference type="NCBI Taxonomy" id="1168171"/>
    <lineage>
        <taxon>Bacteria</taxon>
        <taxon>Bacillati</taxon>
        <taxon>Bacillota</taxon>
        <taxon>Bacilli</taxon>
        <taxon>Bacillales</taxon>
        <taxon>Bacillaceae</taxon>
        <taxon>Aquibacillus</taxon>
    </lineage>
</organism>
<dbReference type="PANTHER" id="PTHR10587">
    <property type="entry name" value="GLYCOSYL TRANSFERASE-RELATED"/>
    <property type="match status" value="1"/>
</dbReference>
<dbReference type="CDD" id="cd10917">
    <property type="entry name" value="CE4_NodB_like_6s_7s"/>
    <property type="match status" value="1"/>
</dbReference>
<dbReference type="EMBL" id="JAFBDR010000003">
    <property type="protein sequence ID" value="MBM7570449.1"/>
    <property type="molecule type" value="Genomic_DNA"/>
</dbReference>
<dbReference type="Pfam" id="PF01522">
    <property type="entry name" value="Polysacc_deac_1"/>
    <property type="match status" value="1"/>
</dbReference>
<evidence type="ECO:0000313" key="4">
    <source>
        <dbReference type="Proteomes" id="UP001296943"/>
    </source>
</evidence>
<feature type="domain" description="NodB homology" evidence="2">
    <location>
        <begin position="234"/>
        <end position="409"/>
    </location>
</feature>
<keyword evidence="1" id="KW-0812">Transmembrane</keyword>
<evidence type="ECO:0000313" key="3">
    <source>
        <dbReference type="EMBL" id="MBM7570449.1"/>
    </source>
</evidence>
<dbReference type="Proteomes" id="UP001296943">
    <property type="component" value="Unassembled WGS sequence"/>
</dbReference>
<accession>A0ABS2MX69</accession>
<feature type="transmembrane region" description="Helical" evidence="1">
    <location>
        <begin position="153"/>
        <end position="175"/>
    </location>
</feature>
<name>A0ABS2MX69_9BACI</name>
<keyword evidence="1" id="KW-0472">Membrane</keyword>
<evidence type="ECO:0000259" key="2">
    <source>
        <dbReference type="PROSITE" id="PS51677"/>
    </source>
</evidence>
<dbReference type="Gene3D" id="3.20.20.370">
    <property type="entry name" value="Glycoside hydrolase/deacetylase"/>
    <property type="match status" value="1"/>
</dbReference>
<dbReference type="PROSITE" id="PS51677">
    <property type="entry name" value="NODB"/>
    <property type="match status" value="1"/>
</dbReference>
<dbReference type="InterPro" id="IPR011330">
    <property type="entry name" value="Glyco_hydro/deAcase_b/a-brl"/>
</dbReference>
<gene>
    <name evidence="3" type="ORF">JOC48_000927</name>
</gene>
<sequence>MKIIGGKLIELLSINSLENDCLHVKITFNNQSASFKWKIDKETSNALLEVLQSQSKNCKYRLSLKSHWDENENSYVSTVTKVNADGSERLSFLCSDMYVGNLNYIKGMQSSSELKTFLDSIAAQAKEEQQTEAEQEILQTNASSNRGRLLTKVIGMCLFVSIVICLLIVFSGYTFSSTNVSVLHHVNSSKTLSMKSDLQVFQYNEKVSSSEKTSSSLLPAAELNELVNFYVPDNKVAITFDDGPSRFTKEIVEILEEYQVGGTFFFLGLYVEKYPNIVSYVDEHGYSIGNHSYSHSSFLELSPTNIIREVQNTNQLIEAITEKTVRLFRPPFGANNKKVSDTIKQQNMKVVLWDKDPEDWDIKSADQIYQEVANTDPSGSIYLFHETQATVDALPQIIEFLKEQNVEMVNLH</sequence>